<keyword evidence="5" id="KW-1185">Reference proteome</keyword>
<sequence>MTNQDNNLFNAADYLIYQSNIQQSKQDKTAFYYKDKAYTYKQLFNLVKQYGQMLSNRGIKKGQPIGIILNDCPELIYSFWGAMIRGIVPILINPKFSLKEIDYIIKNSNIKLLITHQNNKEELSKLKDSVDQIYIEYLEIKELEELNPRRLQSTTSKEDLAFGICTSGSSGLTKIVMHQHIGLKECTQYYAQGTLGLKEDDIIYSVSKMSHSYGLGNSTFNTFSVGASSIVSSAENLSEIINNINKYQPTVFLAVPAIYDALLRISEIKKVNFQSVRLFVSAGERLLDQLWQRWYKKFGMGIIDGLGTTETLTTFISNTPETKKIGSTGKVVQGFNVKIVDEFNQEVPCGEIGNLLVAGDTVTPGYLKDNQLCKDHFYKGYLKTGDRFREDQDGFLWYEGRSKDTFKVNGRWVNAQQVEQTLLSSPWVKEAFVIEGKSDYEVSCVVAYLVLDEEVEASKEITIKIKSFLKQRLEHFKAPKIFHYISQIPRGATNKIKRVHLDDKYINLTVKGG</sequence>
<dbReference type="SUPFAM" id="SSF56801">
    <property type="entry name" value="Acetyl-CoA synthetase-like"/>
    <property type="match status" value="1"/>
</dbReference>
<accession>A0A285I5X0</accession>
<dbReference type="InterPro" id="IPR045851">
    <property type="entry name" value="AMP-bd_C_sf"/>
</dbReference>
<dbReference type="Pfam" id="PF13193">
    <property type="entry name" value="AMP-binding_C"/>
    <property type="match status" value="1"/>
</dbReference>
<dbReference type="PANTHER" id="PTHR43352">
    <property type="entry name" value="ACETYL-COA SYNTHETASE"/>
    <property type="match status" value="1"/>
</dbReference>
<dbReference type="AlphaFoldDB" id="A0A285I5X0"/>
<keyword evidence="1 4" id="KW-0436">Ligase</keyword>
<dbReference type="InterPro" id="IPR042099">
    <property type="entry name" value="ANL_N_sf"/>
</dbReference>
<dbReference type="InterPro" id="IPR025110">
    <property type="entry name" value="AMP-bd_C"/>
</dbReference>
<dbReference type="InterPro" id="IPR000873">
    <property type="entry name" value="AMP-dep_synth/lig_dom"/>
</dbReference>
<dbReference type="RefSeq" id="WP_097019114.1">
    <property type="nucleotide sequence ID" value="NZ_OBDZ01000030.1"/>
</dbReference>
<evidence type="ECO:0000259" key="3">
    <source>
        <dbReference type="Pfam" id="PF13193"/>
    </source>
</evidence>
<feature type="domain" description="AMP-binding enzyme C-terminal" evidence="3">
    <location>
        <begin position="417"/>
        <end position="495"/>
    </location>
</feature>
<dbReference type="PANTHER" id="PTHR43352:SF1">
    <property type="entry name" value="ANTHRANILATE--COA LIGASE"/>
    <property type="match status" value="1"/>
</dbReference>
<dbReference type="OrthoDB" id="9778383at2"/>
<evidence type="ECO:0000259" key="2">
    <source>
        <dbReference type="Pfam" id="PF00501"/>
    </source>
</evidence>
<name>A0A285I5X0_9FIRM</name>
<reference evidence="5" key="1">
    <citation type="submission" date="2017-09" db="EMBL/GenBank/DDBJ databases">
        <authorList>
            <person name="Varghese N."/>
            <person name="Submissions S."/>
        </authorList>
    </citation>
    <scope>NUCLEOTIDE SEQUENCE [LARGE SCALE GENOMIC DNA]</scope>
    <source>
        <strain evidence="5">MSL47</strain>
    </source>
</reference>
<feature type="domain" description="AMP-dependent synthetase/ligase" evidence="2">
    <location>
        <begin position="23"/>
        <end position="367"/>
    </location>
</feature>
<evidence type="ECO:0000313" key="4">
    <source>
        <dbReference type="EMBL" id="SNY42466.1"/>
    </source>
</evidence>
<evidence type="ECO:0000313" key="5">
    <source>
        <dbReference type="Proteomes" id="UP000219573"/>
    </source>
</evidence>
<dbReference type="Gene3D" id="3.40.50.12780">
    <property type="entry name" value="N-terminal domain of ligase-like"/>
    <property type="match status" value="1"/>
</dbReference>
<gene>
    <name evidence="4" type="ORF">SAMN06265827_13018</name>
</gene>
<protein>
    <submittedName>
        <fullName evidence="4">Benzoate-CoA ligase</fullName>
    </submittedName>
</protein>
<dbReference type="GO" id="GO:0044550">
    <property type="term" value="P:secondary metabolite biosynthetic process"/>
    <property type="evidence" value="ECO:0007669"/>
    <property type="project" value="TreeGrafter"/>
</dbReference>
<evidence type="ECO:0000256" key="1">
    <source>
        <dbReference type="ARBA" id="ARBA00022598"/>
    </source>
</evidence>
<organism evidence="4 5">
    <name type="scientific">Orenia metallireducens</name>
    <dbReference type="NCBI Taxonomy" id="1413210"/>
    <lineage>
        <taxon>Bacteria</taxon>
        <taxon>Bacillati</taxon>
        <taxon>Bacillota</taxon>
        <taxon>Clostridia</taxon>
        <taxon>Halanaerobiales</taxon>
        <taxon>Halobacteroidaceae</taxon>
        <taxon>Orenia</taxon>
    </lineage>
</organism>
<dbReference type="Proteomes" id="UP000219573">
    <property type="component" value="Unassembled WGS sequence"/>
</dbReference>
<proteinExistence type="predicted"/>
<dbReference type="EMBL" id="OBDZ01000030">
    <property type="protein sequence ID" value="SNY42466.1"/>
    <property type="molecule type" value="Genomic_DNA"/>
</dbReference>
<dbReference type="GO" id="GO:0016878">
    <property type="term" value="F:acid-thiol ligase activity"/>
    <property type="evidence" value="ECO:0007669"/>
    <property type="project" value="TreeGrafter"/>
</dbReference>
<dbReference type="Pfam" id="PF00501">
    <property type="entry name" value="AMP-binding"/>
    <property type="match status" value="1"/>
</dbReference>
<dbReference type="Gene3D" id="3.30.300.30">
    <property type="match status" value="1"/>
</dbReference>